<reference evidence="1" key="1">
    <citation type="submission" date="2023-03" db="EMBL/GenBank/DDBJ databases">
        <title>Massive genome expansion in bonnet fungi (Mycena s.s.) driven by repeated elements and novel gene families across ecological guilds.</title>
        <authorList>
            <consortium name="Lawrence Berkeley National Laboratory"/>
            <person name="Harder C.B."/>
            <person name="Miyauchi S."/>
            <person name="Viragh M."/>
            <person name="Kuo A."/>
            <person name="Thoen E."/>
            <person name="Andreopoulos B."/>
            <person name="Lu D."/>
            <person name="Skrede I."/>
            <person name="Drula E."/>
            <person name="Henrissat B."/>
            <person name="Morin E."/>
            <person name="Kohler A."/>
            <person name="Barry K."/>
            <person name="LaButti K."/>
            <person name="Morin E."/>
            <person name="Salamov A."/>
            <person name="Lipzen A."/>
            <person name="Mereny Z."/>
            <person name="Hegedus B."/>
            <person name="Baldrian P."/>
            <person name="Stursova M."/>
            <person name="Weitz H."/>
            <person name="Taylor A."/>
            <person name="Grigoriev I.V."/>
            <person name="Nagy L.G."/>
            <person name="Martin F."/>
            <person name="Kauserud H."/>
        </authorList>
    </citation>
    <scope>NUCLEOTIDE SEQUENCE</scope>
    <source>
        <strain evidence="1">CBHHK200</strain>
    </source>
</reference>
<protein>
    <submittedName>
        <fullName evidence="1">Uncharacterized protein</fullName>
    </submittedName>
</protein>
<accession>A0AAD6WZ97</accession>
<name>A0AAD6WZ97_9AGAR</name>
<comment type="caution">
    <text evidence="1">The sequence shown here is derived from an EMBL/GenBank/DDBJ whole genome shotgun (WGS) entry which is preliminary data.</text>
</comment>
<proteinExistence type="predicted"/>
<evidence type="ECO:0000313" key="2">
    <source>
        <dbReference type="Proteomes" id="UP001218188"/>
    </source>
</evidence>
<dbReference type="AlphaFoldDB" id="A0AAD6WZ97"/>
<sequence length="170" mass="19013">MLRNNHVESLDCKLEYLYPEKLVIVTYPSGVHESFNILLKPIADLGDHPSGSFIVDTNRDIRLPSRSSVTPDFAFGRNVENSSPKYSILFECAWTQSRTNLSTKLNKSLDHPEVDAVICFDIITSKKFQMPGSRPPTHHDLAPAFSGPELEQRRLLGPVMFLGINWGASG</sequence>
<evidence type="ECO:0000313" key="1">
    <source>
        <dbReference type="EMBL" id="KAJ7026454.1"/>
    </source>
</evidence>
<organism evidence="1 2">
    <name type="scientific">Mycena alexandri</name>
    <dbReference type="NCBI Taxonomy" id="1745969"/>
    <lineage>
        <taxon>Eukaryota</taxon>
        <taxon>Fungi</taxon>
        <taxon>Dikarya</taxon>
        <taxon>Basidiomycota</taxon>
        <taxon>Agaricomycotina</taxon>
        <taxon>Agaricomycetes</taxon>
        <taxon>Agaricomycetidae</taxon>
        <taxon>Agaricales</taxon>
        <taxon>Marasmiineae</taxon>
        <taxon>Mycenaceae</taxon>
        <taxon>Mycena</taxon>
    </lineage>
</organism>
<keyword evidence="2" id="KW-1185">Reference proteome</keyword>
<dbReference type="Proteomes" id="UP001218188">
    <property type="component" value="Unassembled WGS sequence"/>
</dbReference>
<gene>
    <name evidence="1" type="ORF">C8F04DRAFT_109377</name>
</gene>
<dbReference type="EMBL" id="JARJCM010000138">
    <property type="protein sequence ID" value="KAJ7026454.1"/>
    <property type="molecule type" value="Genomic_DNA"/>
</dbReference>